<dbReference type="PATRIC" id="fig|565050.3.peg.181"/>
<evidence type="ECO:0000256" key="6">
    <source>
        <dbReference type="ARBA" id="ARBA00022519"/>
    </source>
</evidence>
<evidence type="ECO:0000256" key="9">
    <source>
        <dbReference type="ARBA" id="ARBA00023136"/>
    </source>
</evidence>
<dbReference type="OrthoDB" id="7477467at2"/>
<dbReference type="AlphaFoldDB" id="A0A0H3C3Z1"/>
<dbReference type="Pfam" id="PF01203">
    <property type="entry name" value="T2SSN"/>
    <property type="match status" value="1"/>
</dbReference>
<dbReference type="GO" id="GO:0015627">
    <property type="term" value="C:type II protein secretion system complex"/>
    <property type="evidence" value="ECO:0007669"/>
    <property type="project" value="InterPro"/>
</dbReference>
<dbReference type="RefSeq" id="WP_010918072.1">
    <property type="nucleotide sequence ID" value="NC_011916.1"/>
</dbReference>
<evidence type="ECO:0000256" key="1">
    <source>
        <dbReference type="ARBA" id="ARBA00004533"/>
    </source>
</evidence>
<keyword evidence="9" id="KW-0472">Membrane</keyword>
<proteinExistence type="inferred from homology"/>
<protein>
    <recommendedName>
        <fullName evidence="3">Type II secretion system protein N</fullName>
    </recommendedName>
    <alternativeName>
        <fullName evidence="10">General secretion pathway protein N</fullName>
    </alternativeName>
</protein>
<dbReference type="EMBL" id="CP001340">
    <property type="protein sequence ID" value="ACL93649.1"/>
    <property type="molecule type" value="Genomic_DNA"/>
</dbReference>
<comment type="similarity">
    <text evidence="2">Belongs to the GSP N family.</text>
</comment>
<keyword evidence="6" id="KW-0997">Cell inner membrane</keyword>
<evidence type="ECO:0000256" key="2">
    <source>
        <dbReference type="ARBA" id="ARBA00007208"/>
    </source>
</evidence>
<evidence type="ECO:0000313" key="12">
    <source>
        <dbReference type="Proteomes" id="UP000001364"/>
    </source>
</evidence>
<keyword evidence="5" id="KW-1003">Cell membrane</keyword>
<evidence type="ECO:0000313" key="11">
    <source>
        <dbReference type="EMBL" id="ACL93649.1"/>
    </source>
</evidence>
<accession>A0A0H3C3Z1</accession>
<evidence type="ECO:0000256" key="3">
    <source>
        <dbReference type="ARBA" id="ARBA00021563"/>
    </source>
</evidence>
<evidence type="ECO:0000256" key="10">
    <source>
        <dbReference type="ARBA" id="ARBA00030772"/>
    </source>
</evidence>
<comment type="subcellular location">
    <subcellularLocation>
        <location evidence="1">Cell inner membrane</location>
    </subcellularLocation>
</comment>
<evidence type="ECO:0000256" key="4">
    <source>
        <dbReference type="ARBA" id="ARBA00022448"/>
    </source>
</evidence>
<reference evidence="11 12" key="1">
    <citation type="journal article" date="2010" name="J. Bacteriol.">
        <title>The genetic basis of laboratory adaptation in Caulobacter crescentus.</title>
        <authorList>
            <person name="Marks M.E."/>
            <person name="Castro-Rojas C.M."/>
            <person name="Teiling C."/>
            <person name="Du L."/>
            <person name="Kapatral V."/>
            <person name="Walunas T.L."/>
            <person name="Crosson S."/>
        </authorList>
    </citation>
    <scope>NUCLEOTIDE SEQUENCE [LARGE SCALE GENOMIC DNA]</scope>
    <source>
        <strain evidence="12">NA1000 / CB15N</strain>
    </source>
</reference>
<dbReference type="GO" id="GO:0005886">
    <property type="term" value="C:plasma membrane"/>
    <property type="evidence" value="ECO:0007669"/>
    <property type="project" value="UniProtKB-SubCell"/>
</dbReference>
<evidence type="ECO:0000256" key="5">
    <source>
        <dbReference type="ARBA" id="ARBA00022475"/>
    </source>
</evidence>
<dbReference type="RefSeq" id="YP_002515557.1">
    <property type="nucleotide sequence ID" value="NC_011916.1"/>
</dbReference>
<evidence type="ECO:0000256" key="7">
    <source>
        <dbReference type="ARBA" id="ARBA00022692"/>
    </source>
</evidence>
<dbReference type="InterPro" id="IPR022792">
    <property type="entry name" value="T2SS_protein-GspN"/>
</dbReference>
<dbReference type="Proteomes" id="UP000001364">
    <property type="component" value="Chromosome"/>
</dbReference>
<keyword evidence="8" id="KW-0653">Protein transport</keyword>
<keyword evidence="7" id="KW-0812">Transmembrane</keyword>
<dbReference type="GO" id="GO:0015628">
    <property type="term" value="P:protein secretion by the type II secretion system"/>
    <property type="evidence" value="ECO:0007669"/>
    <property type="project" value="InterPro"/>
</dbReference>
<name>A0A0H3C3Z1_CAUVN</name>
<dbReference type="KEGG" id="ccs:CCNA_00182"/>
<dbReference type="HOGENOM" id="CLU_1164214_0_0_5"/>
<sequence>MSHRLLLVILVIATLVMTVVFAPMRLLTKDLAGSSAVGAAGVSGVVWAGRLKDVTLAGAPIGSWKGGLDPLSLLTGHVRMGLRHDKTGSDQRAVLWLAGRDRGVERLNLRTGLDLAALGLPLSGDVAFRDATAVFRKGRCARAGGEIRLRLIGDGPLRGSVLSGVSACRSDSWLATLSGKAGAADLTLVGRVEGDGRYQLEMSAATTDPDLIQALVAGGFTRDATGARRTVAGRLTSR</sequence>
<organism evidence="11 12">
    <name type="scientific">Caulobacter vibrioides (strain NA1000 / CB15N)</name>
    <name type="common">Caulobacter crescentus</name>
    <dbReference type="NCBI Taxonomy" id="565050"/>
    <lineage>
        <taxon>Bacteria</taxon>
        <taxon>Pseudomonadati</taxon>
        <taxon>Pseudomonadota</taxon>
        <taxon>Alphaproteobacteria</taxon>
        <taxon>Caulobacterales</taxon>
        <taxon>Caulobacteraceae</taxon>
        <taxon>Caulobacter</taxon>
    </lineage>
</organism>
<evidence type="ECO:0000256" key="8">
    <source>
        <dbReference type="ARBA" id="ARBA00022927"/>
    </source>
</evidence>
<gene>
    <name evidence="11" type="ordered locus">CCNA_00182</name>
</gene>
<dbReference type="GeneID" id="7330226"/>
<keyword evidence="12" id="KW-1185">Reference proteome</keyword>
<keyword evidence="4" id="KW-0813">Transport</keyword>